<accession>A0A2H0KGG4</accession>
<dbReference type="InterPro" id="IPR029063">
    <property type="entry name" value="SAM-dependent_MTases_sf"/>
</dbReference>
<protein>
    <recommendedName>
        <fullName evidence="1">Glycosyltransferase 2-like domain-containing protein</fullName>
    </recommendedName>
</protein>
<evidence type="ECO:0000259" key="1">
    <source>
        <dbReference type="Pfam" id="PF00535"/>
    </source>
</evidence>
<dbReference type="SUPFAM" id="SSF53448">
    <property type="entry name" value="Nucleotide-diphospho-sugar transferases"/>
    <property type="match status" value="1"/>
</dbReference>
<evidence type="ECO:0000313" key="2">
    <source>
        <dbReference type="EMBL" id="PIQ70326.1"/>
    </source>
</evidence>
<name>A0A2H0KGG4_9BACT</name>
<dbReference type="Gene3D" id="3.90.550.10">
    <property type="entry name" value="Spore Coat Polysaccharide Biosynthesis Protein SpsA, Chain A"/>
    <property type="match status" value="1"/>
</dbReference>
<dbReference type="Pfam" id="PF00535">
    <property type="entry name" value="Glycos_transf_2"/>
    <property type="match status" value="1"/>
</dbReference>
<dbReference type="Proteomes" id="UP000231371">
    <property type="component" value="Unassembled WGS sequence"/>
</dbReference>
<dbReference type="InterPro" id="IPR001173">
    <property type="entry name" value="Glyco_trans_2-like"/>
</dbReference>
<feature type="non-terminal residue" evidence="2">
    <location>
        <position position="508"/>
    </location>
</feature>
<dbReference type="PANTHER" id="PTHR22916">
    <property type="entry name" value="GLYCOSYLTRANSFERASE"/>
    <property type="match status" value="1"/>
</dbReference>
<dbReference type="InterPro" id="IPR029044">
    <property type="entry name" value="Nucleotide-diphossugar_trans"/>
</dbReference>
<proteinExistence type="predicted"/>
<organism evidence="2 3">
    <name type="scientific">Candidatus Shapirobacteria bacterium CG11_big_fil_rev_8_21_14_0_20_40_12</name>
    <dbReference type="NCBI Taxonomy" id="1974889"/>
    <lineage>
        <taxon>Bacteria</taxon>
        <taxon>Candidatus Shapironibacteriota</taxon>
    </lineage>
</organism>
<feature type="domain" description="Glycosyltransferase 2-like" evidence="1">
    <location>
        <begin position="23"/>
        <end position="117"/>
    </location>
</feature>
<dbReference type="AlphaFoldDB" id="A0A2H0KGG4"/>
<dbReference type="Gene3D" id="3.40.50.150">
    <property type="entry name" value="Vaccinia Virus protein VP39"/>
    <property type="match status" value="1"/>
</dbReference>
<dbReference type="EMBL" id="PCVI01000018">
    <property type="protein sequence ID" value="PIQ70326.1"/>
    <property type="molecule type" value="Genomic_DNA"/>
</dbReference>
<reference evidence="2 3" key="1">
    <citation type="submission" date="2017-09" db="EMBL/GenBank/DDBJ databases">
        <title>Depth-based differentiation of microbial function through sediment-hosted aquifers and enrichment of novel symbionts in the deep terrestrial subsurface.</title>
        <authorList>
            <person name="Probst A.J."/>
            <person name="Ladd B."/>
            <person name="Jarett J.K."/>
            <person name="Geller-Mcgrath D.E."/>
            <person name="Sieber C.M."/>
            <person name="Emerson J.B."/>
            <person name="Anantharaman K."/>
            <person name="Thomas B.C."/>
            <person name="Malmstrom R."/>
            <person name="Stieglmeier M."/>
            <person name="Klingl A."/>
            <person name="Woyke T."/>
            <person name="Ryan C.M."/>
            <person name="Banfield J.F."/>
        </authorList>
    </citation>
    <scope>NUCLEOTIDE SEQUENCE [LARGE SCALE GENOMIC DNA]</scope>
    <source>
        <strain evidence="2">CG11_big_fil_rev_8_21_14_0_20_40_12</strain>
    </source>
</reference>
<gene>
    <name evidence="2" type="ORF">COV89_01085</name>
</gene>
<comment type="caution">
    <text evidence="2">The sequence shown here is derived from an EMBL/GenBank/DDBJ whole genome shotgun (WGS) entry which is preliminary data.</text>
</comment>
<sequence length="508" mass="59372">MTQRPKISCIVLSCDSQIKKGNSVYFTLFSIINQQFDKFEIILVENSHVKPNLEDLESKVKKWGRERNKSIRYTVINNSISETYGTARNIGASRAQGELLVFIDDDTIVMNNDAFQEISNLSNFYDFGFGAERLWTKEKIFQKRSHKILEDFETTKNPSKILEISGYPSKSKKEGVQDVTLLTNTFISNFGFCKKIDFENVGGFISFPGYGFEDDHLTFKLYKENKKYVKLERLKVVHVNHDLTSDKSNFPYYFEELVKNGYFSFDILELLKDSHVSKDKVLVPLKSIHYDYRIETAYEDYKKNPPLNYRGMSEAELRIWRQKQLYSEQEFSRQIDILNNSKTLNDYVSRSSGDFDNLGRVVQMALDKKLTSINEFGEIKNKINFKYTNIASSAKKLPKSPSVVPDLALNQFPCDLEAREQRYDFIKGRYPYCEFLRFGVIGDDDFFSTQFVNDYWAWPVVIEKDKRIVEEIKKISRRIKVYNIDISSVKNFKNFPRIATFITDPPYT</sequence>
<evidence type="ECO:0000313" key="3">
    <source>
        <dbReference type="Proteomes" id="UP000231371"/>
    </source>
</evidence>
<dbReference type="CDD" id="cd00761">
    <property type="entry name" value="Glyco_tranf_GTA_type"/>
    <property type="match status" value="1"/>
</dbReference>